<evidence type="ECO:0000256" key="1">
    <source>
        <dbReference type="SAM" id="MobiDB-lite"/>
    </source>
</evidence>
<accession>A0ABQ4SDB1</accession>
<reference evidence="4" key="1">
    <citation type="journal article" date="2021" name="Front. Microbiol.">
        <title>Comprehensive Comparative Genomics and Phenotyping of Methylobacterium Species.</title>
        <authorList>
            <person name="Alessa O."/>
            <person name="Ogura Y."/>
            <person name="Fujitani Y."/>
            <person name="Takami H."/>
            <person name="Hayashi T."/>
            <person name="Sahin N."/>
            <person name="Tani A."/>
        </authorList>
    </citation>
    <scope>NUCLEOTIDE SEQUENCE</scope>
    <source>
        <strain evidence="4">DSM 17168</strain>
    </source>
</reference>
<dbReference type="PANTHER" id="PTHR36509:SF2">
    <property type="entry name" value="BLL3101 PROTEIN"/>
    <property type="match status" value="1"/>
</dbReference>
<keyword evidence="2" id="KW-0472">Membrane</keyword>
<keyword evidence="2" id="KW-1133">Transmembrane helix</keyword>
<dbReference type="RefSeq" id="WP_238234689.1">
    <property type="nucleotide sequence ID" value="NZ_BPQQ01000018.1"/>
</dbReference>
<protein>
    <recommendedName>
        <fullName evidence="3">DUF1214 domain-containing protein</fullName>
    </recommendedName>
</protein>
<dbReference type="InterPro" id="IPR012038">
    <property type="entry name" value="UCP009471"/>
</dbReference>
<dbReference type="PANTHER" id="PTHR36509">
    <property type="entry name" value="BLL3101 PROTEIN"/>
    <property type="match status" value="1"/>
</dbReference>
<sequence length="237" mass="24960">MLAERRAETPPLSAAPAERPARSRRASPLRRVRAVVPWRAGNVLLVLYALALGAGLGLASANWATLGRSPFGGVTLSAWTAWPRLGSREADPYARAIHARTGEIPIALGEGLLLTAATDDAGRPLSLACAYRIAGATPPARAWTLTAERRRPAPAAAEAAGPPPRLGFTSTEVLRDANGRFAITLAPRVQPGNWLPMPDGEGALRLALRLYDTPVAASTGALEREGVPSITRLDCES</sequence>
<name>A0ABQ4SDB1_9HYPH</name>
<evidence type="ECO:0000313" key="5">
    <source>
        <dbReference type="Proteomes" id="UP001055153"/>
    </source>
</evidence>
<dbReference type="PIRSF" id="PIRSF009471">
    <property type="entry name" value="UCP009471"/>
    <property type="match status" value="1"/>
</dbReference>
<dbReference type="Proteomes" id="UP001055153">
    <property type="component" value="Unassembled WGS sequence"/>
</dbReference>
<evidence type="ECO:0000256" key="2">
    <source>
        <dbReference type="SAM" id="Phobius"/>
    </source>
</evidence>
<feature type="region of interest" description="Disordered" evidence="1">
    <location>
        <begin position="1"/>
        <end position="26"/>
    </location>
</feature>
<dbReference type="Gene3D" id="2.60.120.600">
    <property type="entry name" value="Domain of unknown function DUF1214, C-terminal domain"/>
    <property type="match status" value="1"/>
</dbReference>
<feature type="domain" description="DUF1214" evidence="3">
    <location>
        <begin position="111"/>
        <end position="213"/>
    </location>
</feature>
<keyword evidence="5" id="KW-1185">Reference proteome</keyword>
<reference evidence="4" key="2">
    <citation type="submission" date="2021-08" db="EMBL/GenBank/DDBJ databases">
        <authorList>
            <person name="Tani A."/>
            <person name="Ola A."/>
            <person name="Ogura Y."/>
            <person name="Katsura K."/>
            <person name="Hayashi T."/>
        </authorList>
    </citation>
    <scope>NUCLEOTIDE SEQUENCE</scope>
    <source>
        <strain evidence="4">DSM 17168</strain>
    </source>
</reference>
<proteinExistence type="predicted"/>
<keyword evidence="2" id="KW-0812">Transmembrane</keyword>
<evidence type="ECO:0000313" key="4">
    <source>
        <dbReference type="EMBL" id="GJD99807.1"/>
    </source>
</evidence>
<dbReference type="Pfam" id="PF06742">
    <property type="entry name" value="DUF1214"/>
    <property type="match status" value="1"/>
</dbReference>
<gene>
    <name evidence="4" type="ORF">GMJLKIPL_1725</name>
</gene>
<dbReference type="InterPro" id="IPR037049">
    <property type="entry name" value="DUF1214_C_sf"/>
</dbReference>
<dbReference type="EMBL" id="BPQQ01000018">
    <property type="protein sequence ID" value="GJD99807.1"/>
    <property type="molecule type" value="Genomic_DNA"/>
</dbReference>
<organism evidence="4 5">
    <name type="scientific">Methylobacterium isbiliense</name>
    <dbReference type="NCBI Taxonomy" id="315478"/>
    <lineage>
        <taxon>Bacteria</taxon>
        <taxon>Pseudomonadati</taxon>
        <taxon>Pseudomonadota</taxon>
        <taxon>Alphaproteobacteria</taxon>
        <taxon>Hyphomicrobiales</taxon>
        <taxon>Methylobacteriaceae</taxon>
        <taxon>Methylobacterium</taxon>
    </lineage>
</organism>
<dbReference type="InterPro" id="IPR010621">
    <property type="entry name" value="DUF1214"/>
</dbReference>
<evidence type="ECO:0000259" key="3">
    <source>
        <dbReference type="Pfam" id="PF06742"/>
    </source>
</evidence>
<dbReference type="SUPFAM" id="SSF160935">
    <property type="entry name" value="VPA0735-like"/>
    <property type="match status" value="1"/>
</dbReference>
<comment type="caution">
    <text evidence="4">The sequence shown here is derived from an EMBL/GenBank/DDBJ whole genome shotgun (WGS) entry which is preliminary data.</text>
</comment>
<feature type="transmembrane region" description="Helical" evidence="2">
    <location>
        <begin position="40"/>
        <end position="61"/>
    </location>
</feature>